<evidence type="ECO:0000313" key="5">
    <source>
        <dbReference type="EMBL" id="PWI65303.1"/>
    </source>
</evidence>
<feature type="region of interest" description="Disordered" evidence="3">
    <location>
        <begin position="1278"/>
        <end position="1343"/>
    </location>
</feature>
<dbReference type="InterPro" id="IPR000210">
    <property type="entry name" value="BTB/POZ_dom"/>
</dbReference>
<evidence type="ECO:0000313" key="6">
    <source>
        <dbReference type="Proteomes" id="UP000245956"/>
    </source>
</evidence>
<comment type="caution">
    <text evidence="5">The sequence shown here is derived from an EMBL/GenBank/DDBJ whole genome shotgun (WGS) entry which is preliminary data.</text>
</comment>
<feature type="compositionally biased region" description="Polar residues" evidence="3">
    <location>
        <begin position="1278"/>
        <end position="1293"/>
    </location>
</feature>
<proteinExistence type="predicted"/>
<dbReference type="Gene3D" id="3.30.710.10">
    <property type="entry name" value="Potassium Channel Kv1.1, Chain A"/>
    <property type="match status" value="1"/>
</dbReference>
<feature type="compositionally biased region" description="Pro residues" evidence="3">
    <location>
        <begin position="635"/>
        <end position="646"/>
    </location>
</feature>
<feature type="compositionally biased region" description="Low complexity" evidence="3">
    <location>
        <begin position="1294"/>
        <end position="1309"/>
    </location>
</feature>
<keyword evidence="1" id="KW-0880">Kelch repeat</keyword>
<sequence>MDVMRRRSGEKPMWAGSEEPASFLFRFERSEWTVLACDNRDCGGRVMTVLSRSAMSGLKLDDDKKGPGAFSKSEWKMPIRVLGASVQPCSTMAQSINAPGLAPQSEVTLSDGVRKVQYEWRDGSCRQDGRARLQSVTLPCWAAPALEVLPQMCMAQALNAEEGSQKVPACLLLRTCAQLRLLPARAAFFLFYILPRDNKPSPFSTTSPARGIAVPLSHSPILPGTVAAIILPRHRRPILDSPGVSPTRAGTPSSFSPDHAGRPPSTSSLSLSHPPPAPTASRIATQPSHRPSDAPVPSRARILRTHRRVRVFLTLHDRRCAATFARFLLPRRGAWSRDPPVRRPPIRTLCPILGLCIDDAEEPGLAETTRRAPVSRTAARHLAKLSTDALDLRRAAVSILSTLEPSHPVCANLVLLLPGPNTGHLFKVPWFSTGAFYKAVLRSRKVKSTYRLESTQPVPVGGRAEQTQQGATCDGGDRHEDESQIHLKPGLANSLTTILPGHFPAFVLYLVTSRASGAAFDNVMAQPAGLTNLQDSPRQSKSPLSESESNAPRSATESYSPDTFSGVYRGVQPTPKPRLPRKSSALGFNESTIIAGGNKRSSTYQPSQGTTFSPNFEAQNARQLSLKHSLAKPLPQTPPQPSPATPIAPQSAGQDTRTRPAEPNMDSRTSTMDSTSSTASGQIYGGQDQYAQDMNSSMSSLASSVRQEGVEEARDGLTPRSNGPPSAAASPAVTQTRSQATATPVGGPSQGSSAHLSGLMCNVHRTTGREPPPLVGATTTILGDKLYVFGGRILSRSRPAPLTADLYELDLIRRHWTKLETSGDIPPPRYFHSMCPLGDTKMVCYGGMSPALNQSASADQQQPEVTVMSDIYTYDVSSKKWTYLPAQDAPQGRYAHCACILPSSASFASTRAPLSALQHNPSTGNPNEGRIGINIDGSGGAEMVIVGGQDGANHYIEQISVFNLRSLKWTSTQPLGKSCGAYRSVAAPLPPSVTSRIGKLAQNASRADGGISQEAREPGSSMLIYSNYNFLDVKLELQIRASDGTLTERPMSGTYSPPGLRFPNGGVIDTHFVVSGTYLTSSKQEYALWALDLRTLTWSRIDAGGSVFSQGSWNRGVLWNRRNTFVILGNRKRSLVDDYNHRRINFSNVCMVELEAFGFYDNPRKTSPLSGFISASSPYSGPGLSLTRKAGYTAGGRFHSRASEELGEKALAMRELSDMDILCIGGERIPVNSRIVARRWGPYFVQLLREGTASQDGSDGFTLRSGLSSNPLRASALTITPNSKNTPEGSSINSGSMLSTSASSTSLSTNPAPGSSGTAAGQGEDINPATTNTAPTPRSLPPNLRPRCVYLPHTYLTVQALLHFLYTSSLPPPSSPLCTPQILCSLLQIARPYRVDGLLEAVVERLHALLDSRNAAAVFNATAMAAGGGRGIDGSLNPNFFVGSLDPIGSPTSTSDFSLGGTTANESFSSDLAAAAGGLSINTNVLSGRPHSGEISASTSRSGSEWGSEVGGSEGERFIWNGELSSVIGLQKRGLRGLMEGRRMRERTGTGGAATMSGPGGPAYASGQPTSGQRVGLGIAGS</sequence>
<dbReference type="Gene3D" id="2.120.10.80">
    <property type="entry name" value="Kelch-type beta propeller"/>
    <property type="match status" value="1"/>
</dbReference>
<dbReference type="Proteomes" id="UP000245956">
    <property type="component" value="Unassembled WGS sequence"/>
</dbReference>
<dbReference type="GO" id="GO:0005829">
    <property type="term" value="C:cytosol"/>
    <property type="evidence" value="ECO:0007669"/>
    <property type="project" value="TreeGrafter"/>
</dbReference>
<dbReference type="InterPro" id="IPR011333">
    <property type="entry name" value="SKP1/BTB/POZ_sf"/>
</dbReference>
<gene>
    <name evidence="5" type="ORF">PCL_07226</name>
</gene>
<dbReference type="PANTHER" id="PTHR43503:SF2">
    <property type="entry name" value="NEGATIVE REGULATOR OF SPORULATION MDS3-RELATED"/>
    <property type="match status" value="1"/>
</dbReference>
<dbReference type="SMART" id="SM00225">
    <property type="entry name" value="BTB"/>
    <property type="match status" value="1"/>
</dbReference>
<dbReference type="GO" id="GO:0005739">
    <property type="term" value="C:mitochondrion"/>
    <property type="evidence" value="ECO:0007669"/>
    <property type="project" value="TreeGrafter"/>
</dbReference>
<protein>
    <recommendedName>
        <fullName evidence="4">BTB domain-containing protein</fullName>
    </recommendedName>
</protein>
<feature type="compositionally biased region" description="Polar residues" evidence="3">
    <location>
        <begin position="530"/>
        <end position="563"/>
    </location>
</feature>
<dbReference type="InterPro" id="IPR015915">
    <property type="entry name" value="Kelch-typ_b-propeller"/>
</dbReference>
<evidence type="ECO:0000256" key="2">
    <source>
        <dbReference type="ARBA" id="ARBA00022737"/>
    </source>
</evidence>
<feature type="compositionally biased region" description="Basic and acidic residues" evidence="3">
    <location>
        <begin position="708"/>
        <end position="717"/>
    </location>
</feature>
<feature type="compositionally biased region" description="Low complexity" evidence="3">
    <location>
        <begin position="263"/>
        <end position="272"/>
    </location>
</feature>
<feature type="compositionally biased region" description="Polar residues" evidence="3">
    <location>
        <begin position="599"/>
        <end position="614"/>
    </location>
</feature>
<reference evidence="5 6" key="1">
    <citation type="journal article" date="2016" name="Front. Microbiol.">
        <title>Genome and transcriptome sequences reveal the specific parasitism of the nematophagous Purpureocillium lilacinum 36-1.</title>
        <authorList>
            <person name="Xie J."/>
            <person name="Li S."/>
            <person name="Mo C."/>
            <person name="Xiao X."/>
            <person name="Peng D."/>
            <person name="Wang G."/>
            <person name="Xiao Y."/>
        </authorList>
    </citation>
    <scope>NUCLEOTIDE SEQUENCE [LARGE SCALE GENOMIC DNA]</scope>
    <source>
        <strain evidence="5 6">36-1</strain>
    </source>
</reference>
<dbReference type="GO" id="GO:0045454">
    <property type="term" value="P:cell redox homeostasis"/>
    <property type="evidence" value="ECO:0007669"/>
    <property type="project" value="TreeGrafter"/>
</dbReference>
<dbReference type="Pfam" id="PF24681">
    <property type="entry name" value="Kelch_KLHDC2_KLHL20_DRC7"/>
    <property type="match status" value="1"/>
</dbReference>
<feature type="region of interest" description="Disordered" evidence="3">
    <location>
        <begin position="1487"/>
        <end position="1513"/>
    </location>
</feature>
<organism evidence="5 6">
    <name type="scientific">Purpureocillium lilacinum</name>
    <name type="common">Paecilomyces lilacinus</name>
    <dbReference type="NCBI Taxonomy" id="33203"/>
    <lineage>
        <taxon>Eukaryota</taxon>
        <taxon>Fungi</taxon>
        <taxon>Dikarya</taxon>
        <taxon>Ascomycota</taxon>
        <taxon>Pezizomycotina</taxon>
        <taxon>Sordariomycetes</taxon>
        <taxon>Hypocreomycetidae</taxon>
        <taxon>Hypocreales</taxon>
        <taxon>Ophiocordycipitaceae</taxon>
        <taxon>Purpureocillium</taxon>
    </lineage>
</organism>
<accession>A0A2U3DSS2</accession>
<feature type="region of interest" description="Disordered" evidence="3">
    <location>
        <begin position="530"/>
        <end position="614"/>
    </location>
</feature>
<dbReference type="PANTHER" id="PTHR43503">
    <property type="entry name" value="MCG48959-RELATED"/>
    <property type="match status" value="1"/>
</dbReference>
<name>A0A2U3DSS2_PURLI</name>
<evidence type="ECO:0000256" key="3">
    <source>
        <dbReference type="SAM" id="MobiDB-lite"/>
    </source>
</evidence>
<feature type="region of interest" description="Disordered" evidence="3">
    <location>
        <begin position="1548"/>
        <end position="1582"/>
    </location>
</feature>
<feature type="domain" description="BTB" evidence="4">
    <location>
        <begin position="1217"/>
        <end position="1410"/>
    </location>
</feature>
<feature type="region of interest" description="Disordered" evidence="3">
    <location>
        <begin position="631"/>
        <end position="755"/>
    </location>
</feature>
<feature type="compositionally biased region" description="Polar residues" evidence="3">
    <location>
        <begin position="733"/>
        <end position="742"/>
    </location>
</feature>
<keyword evidence="2" id="KW-0677">Repeat</keyword>
<dbReference type="EMBL" id="LCWV01000035">
    <property type="protein sequence ID" value="PWI65303.1"/>
    <property type="molecule type" value="Genomic_DNA"/>
</dbReference>
<feature type="compositionally biased region" description="Low complexity" evidence="3">
    <location>
        <begin position="666"/>
        <end position="680"/>
    </location>
</feature>
<feature type="region of interest" description="Disordered" evidence="3">
    <location>
        <begin position="452"/>
        <end position="482"/>
    </location>
</feature>
<evidence type="ECO:0000259" key="4">
    <source>
        <dbReference type="SMART" id="SM00225"/>
    </source>
</evidence>
<evidence type="ECO:0000256" key="1">
    <source>
        <dbReference type="ARBA" id="ARBA00022441"/>
    </source>
</evidence>
<feature type="compositionally biased region" description="Polar residues" evidence="3">
    <location>
        <begin position="1310"/>
        <end position="1319"/>
    </location>
</feature>
<feature type="region of interest" description="Disordered" evidence="3">
    <location>
        <begin position="238"/>
        <end position="301"/>
    </location>
</feature>
<feature type="compositionally biased region" description="Low complexity" evidence="3">
    <location>
        <begin position="1327"/>
        <end position="1337"/>
    </location>
</feature>
<dbReference type="SUPFAM" id="SSF117281">
    <property type="entry name" value="Kelch motif"/>
    <property type="match status" value="1"/>
</dbReference>